<evidence type="ECO:0000313" key="3">
    <source>
        <dbReference type="Proteomes" id="UP000555411"/>
    </source>
</evidence>
<dbReference type="AlphaFoldDB" id="A0A842IC00"/>
<feature type="compositionally biased region" description="Low complexity" evidence="1">
    <location>
        <begin position="142"/>
        <end position="157"/>
    </location>
</feature>
<proteinExistence type="predicted"/>
<evidence type="ECO:0000256" key="1">
    <source>
        <dbReference type="SAM" id="MobiDB-lite"/>
    </source>
</evidence>
<dbReference type="EMBL" id="JACLQD010000006">
    <property type="protein sequence ID" value="MBC2837370.1"/>
    <property type="molecule type" value="Genomic_DNA"/>
</dbReference>
<feature type="compositionally biased region" description="Low complexity" evidence="1">
    <location>
        <begin position="123"/>
        <end position="135"/>
    </location>
</feature>
<evidence type="ECO:0008006" key="4">
    <source>
        <dbReference type="Google" id="ProtNLM"/>
    </source>
</evidence>
<accession>A0A842IC00</accession>
<protein>
    <recommendedName>
        <fullName evidence="4">PepSY domain-containing protein</fullName>
    </recommendedName>
</protein>
<dbReference type="Proteomes" id="UP000555411">
    <property type="component" value="Unassembled WGS sequence"/>
</dbReference>
<organism evidence="2 3">
    <name type="scientific">Paragemmobacter straminiformis</name>
    <dbReference type="NCBI Taxonomy" id="2045119"/>
    <lineage>
        <taxon>Bacteria</taxon>
        <taxon>Pseudomonadati</taxon>
        <taxon>Pseudomonadota</taxon>
        <taxon>Alphaproteobacteria</taxon>
        <taxon>Rhodobacterales</taxon>
        <taxon>Paracoccaceae</taxon>
        <taxon>Paragemmobacter</taxon>
    </lineage>
</organism>
<feature type="compositionally biased region" description="Low complexity" evidence="1">
    <location>
        <begin position="104"/>
        <end position="116"/>
    </location>
</feature>
<name>A0A842IC00_9RHOB</name>
<sequence>MRGFRVLVFSVALPLALAGGAVGGRAETVADYDPVALGYVQALQHEGYSDITVDTTWLGRVRILAWMNGRWREIVLHPTSGEVLRDVVEMPDIQMADGDHDVPTRTGTAAANRSASGSGGGLVAAAIEGTDAEAASGTEGSDAGTEPAGGATGGDAAIVEPDAP</sequence>
<gene>
    <name evidence="2" type="ORF">H7F16_17765</name>
</gene>
<reference evidence="2 3" key="1">
    <citation type="journal article" date="2017" name="Int. J. Syst. Evol. Microbiol.">
        <title>Gemmobacter straminiformis sp. nov., isolated from an artificial fountain.</title>
        <authorList>
            <person name="Kang J.Y."/>
            <person name="Kim M.J."/>
            <person name="Chun J."/>
            <person name="Son K.P."/>
            <person name="Jahng K.Y."/>
        </authorList>
    </citation>
    <scope>NUCLEOTIDE SEQUENCE [LARGE SCALE GENOMIC DNA]</scope>
    <source>
        <strain evidence="2 3">CAM-8</strain>
    </source>
</reference>
<evidence type="ECO:0000313" key="2">
    <source>
        <dbReference type="EMBL" id="MBC2837370.1"/>
    </source>
</evidence>
<feature type="region of interest" description="Disordered" evidence="1">
    <location>
        <begin position="97"/>
        <end position="164"/>
    </location>
</feature>
<comment type="caution">
    <text evidence="2">The sequence shown here is derived from an EMBL/GenBank/DDBJ whole genome shotgun (WGS) entry which is preliminary data.</text>
</comment>
<keyword evidence="3" id="KW-1185">Reference proteome</keyword>
<dbReference type="RefSeq" id="WP_185798988.1">
    <property type="nucleotide sequence ID" value="NZ_JACLQD010000006.1"/>
</dbReference>